<proteinExistence type="predicted"/>
<reference evidence="1 2" key="1">
    <citation type="submission" date="2017-04" db="EMBL/GenBank/DDBJ databases">
        <title>The complete genome sequence of Streptomyces albolongus YIM 101047, the producer of novel bafilomycins and novel odoriferous sesquiterpenoids.</title>
        <authorList>
            <person name="Yin M."/>
            <person name="Jiang Y."/>
        </authorList>
    </citation>
    <scope>NUCLEOTIDE SEQUENCE [LARGE SCALE GENOMIC DNA]</scope>
    <source>
        <strain evidence="1 2">YIM 101047</strain>
    </source>
</reference>
<organism evidence="1 2">
    <name type="scientific">Kitasatospora albolonga</name>
    <dbReference type="NCBI Taxonomy" id="68173"/>
    <lineage>
        <taxon>Bacteria</taxon>
        <taxon>Bacillati</taxon>
        <taxon>Actinomycetota</taxon>
        <taxon>Actinomycetes</taxon>
        <taxon>Kitasatosporales</taxon>
        <taxon>Streptomycetaceae</taxon>
        <taxon>Kitasatospora</taxon>
    </lineage>
</organism>
<dbReference type="KEGG" id="kab:B7C62_03845"/>
<name>A0ABC8BMB2_9ACTN</name>
<dbReference type="EMBL" id="CP020563">
    <property type="protein sequence ID" value="ARF71484.1"/>
    <property type="molecule type" value="Genomic_DNA"/>
</dbReference>
<accession>A0ABC8BMB2</accession>
<evidence type="ECO:0000313" key="1">
    <source>
        <dbReference type="EMBL" id="ARF71484.1"/>
    </source>
</evidence>
<dbReference type="AlphaFoldDB" id="A0ABC8BMB2"/>
<protein>
    <recommendedName>
        <fullName evidence="3">TNase-like domain-containing protein</fullName>
    </recommendedName>
</protein>
<dbReference type="Proteomes" id="UP000192251">
    <property type="component" value="Chromosome"/>
</dbReference>
<keyword evidence="2" id="KW-1185">Reference proteome</keyword>
<dbReference type="RefSeq" id="WP_084744880.1">
    <property type="nucleotide sequence ID" value="NZ_CP020563.1"/>
</dbReference>
<sequence length="142" mass="15101">MDTQGSGAATASEEIGQFAGERFPKLFAQVSVEGENVVVHRVRTDGSPLDTAVRKQFPAHPVRFADAPRSATELDALTRRVVDDHRTLEAEGIRVGAVGPDYVRGIVIVNVENPASARTALTERYGKALRVSAPGPDVIPAG</sequence>
<evidence type="ECO:0000313" key="2">
    <source>
        <dbReference type="Proteomes" id="UP000192251"/>
    </source>
</evidence>
<gene>
    <name evidence="1" type="ORF">B7C62_03845</name>
</gene>
<evidence type="ECO:0008006" key="3">
    <source>
        <dbReference type="Google" id="ProtNLM"/>
    </source>
</evidence>